<comment type="caution">
    <text evidence="1">The sequence shown here is derived from an EMBL/GenBank/DDBJ whole genome shotgun (WGS) entry which is preliminary data.</text>
</comment>
<organism evidence="1 2">
    <name type="scientific">Ambrosiozyma monospora</name>
    <name type="common">Yeast</name>
    <name type="synonym">Endomycopsis monosporus</name>
    <dbReference type="NCBI Taxonomy" id="43982"/>
    <lineage>
        <taxon>Eukaryota</taxon>
        <taxon>Fungi</taxon>
        <taxon>Dikarya</taxon>
        <taxon>Ascomycota</taxon>
        <taxon>Saccharomycotina</taxon>
        <taxon>Pichiomycetes</taxon>
        <taxon>Pichiales</taxon>
        <taxon>Pichiaceae</taxon>
        <taxon>Ambrosiozyma</taxon>
    </lineage>
</organism>
<reference evidence="1" key="1">
    <citation type="submission" date="2023-04" db="EMBL/GenBank/DDBJ databases">
        <title>Ambrosiozyma monospora NBRC 10751.</title>
        <authorList>
            <person name="Ichikawa N."/>
            <person name="Sato H."/>
            <person name="Tonouchi N."/>
        </authorList>
    </citation>
    <scope>NUCLEOTIDE SEQUENCE</scope>
    <source>
        <strain evidence="1">NBRC 10751</strain>
    </source>
</reference>
<dbReference type="Proteomes" id="UP001165064">
    <property type="component" value="Unassembled WGS sequence"/>
</dbReference>
<keyword evidence="2" id="KW-1185">Reference proteome</keyword>
<evidence type="ECO:0000313" key="1">
    <source>
        <dbReference type="EMBL" id="GME76202.1"/>
    </source>
</evidence>
<proteinExistence type="predicted"/>
<evidence type="ECO:0000313" key="2">
    <source>
        <dbReference type="Proteomes" id="UP001165064"/>
    </source>
</evidence>
<name>A0ACB5SXM0_AMBMO</name>
<protein>
    <submittedName>
        <fullName evidence="1">Unnamed protein product</fullName>
    </submittedName>
</protein>
<accession>A0ACB5SXM0</accession>
<dbReference type="EMBL" id="BSXS01001446">
    <property type="protein sequence ID" value="GME76202.1"/>
    <property type="molecule type" value="Genomic_DNA"/>
</dbReference>
<sequence length="283" mass="32496">MNTVMPTLAPFQQVLPTTAIYPPTPAQSPLQNKSLPVSPKTPPVFTTITVPDSTDATKEEPTKYVFHGNKLVPVPKRKRKGSHSSKKVTFAPLPIPQTTTIQTPMALGNPLAVIPRMVDTLVAYSAYNRLTRPAFVQSLLANLGSICNSSYYYVLIIANQKLAKCKDVAFNSVVFQKDVFWMQDQQYVDYRIIVFEVVQVYARFNGFRRLQENQSGMVWAMVETLLRPQEDWIADRWPELKFTTLPIFTVLDLCLKMDIVKQSAKWWEIMMLLHFYKVKRFWV</sequence>
<gene>
    <name evidence="1" type="ORF">Amon02_000248900</name>
</gene>